<reference evidence="2" key="1">
    <citation type="submission" date="2020-05" db="EMBL/GenBank/DDBJ databases">
        <authorList>
            <person name="Rincon C."/>
            <person name="Sanders R I."/>
            <person name="Robbins C."/>
            <person name="Chaturvedi A."/>
        </authorList>
    </citation>
    <scope>NUCLEOTIDE SEQUENCE</scope>
    <source>
        <strain evidence="2">CHB12</strain>
    </source>
</reference>
<protein>
    <recommendedName>
        <fullName evidence="1">Deoxynucleoside kinase domain-containing protein</fullName>
    </recommendedName>
</protein>
<accession>A0A915ZPX8</accession>
<evidence type="ECO:0000259" key="1">
    <source>
        <dbReference type="Pfam" id="PF01712"/>
    </source>
</evidence>
<name>A0A915ZPX8_9GLOM</name>
<dbReference type="Pfam" id="PF01712">
    <property type="entry name" value="dNK"/>
    <property type="match status" value="1"/>
</dbReference>
<sequence length="198" mass="22914">MDLSWWSDVKKIVSKWITHLCGSTYRLLTPLEHAHPKKRRIIVIVEGLIGSGKSTLVKNLSQTLEKMGYSVCQILEPVDYWIETGILEKLYSNPSRFSVDFQVFAYMTRLVDINKSVAANPNADIYLLERSTESGKLFIPNFWDAIDPVEKVLLSYMFENLTELLSLDLTTAHILYYNTSLPKCMERVKKRNRSEEYP</sequence>
<dbReference type="InterPro" id="IPR031314">
    <property type="entry name" value="DNK_dom"/>
</dbReference>
<dbReference type="GO" id="GO:0019136">
    <property type="term" value="F:deoxynucleoside kinase activity"/>
    <property type="evidence" value="ECO:0007669"/>
    <property type="project" value="TreeGrafter"/>
</dbReference>
<evidence type="ECO:0000313" key="2">
    <source>
        <dbReference type="EMBL" id="CAB5383444.1"/>
    </source>
</evidence>
<dbReference type="InterPro" id="IPR050566">
    <property type="entry name" value="Deoxyribonucleoside_kinase"/>
</dbReference>
<dbReference type="Proteomes" id="UP000684084">
    <property type="component" value="Unassembled WGS sequence"/>
</dbReference>
<gene>
    <name evidence="2" type="ORF">CHRIB12_LOCUS18424</name>
</gene>
<organism evidence="2 3">
    <name type="scientific">Rhizophagus irregularis</name>
    <dbReference type="NCBI Taxonomy" id="588596"/>
    <lineage>
        <taxon>Eukaryota</taxon>
        <taxon>Fungi</taxon>
        <taxon>Fungi incertae sedis</taxon>
        <taxon>Mucoromycota</taxon>
        <taxon>Glomeromycotina</taxon>
        <taxon>Glomeromycetes</taxon>
        <taxon>Glomerales</taxon>
        <taxon>Glomeraceae</taxon>
        <taxon>Rhizophagus</taxon>
    </lineage>
</organism>
<proteinExistence type="predicted"/>
<feature type="domain" description="Deoxynucleoside kinase" evidence="1">
    <location>
        <begin position="44"/>
        <end position="196"/>
    </location>
</feature>
<dbReference type="AlphaFoldDB" id="A0A915ZPX8"/>
<evidence type="ECO:0000313" key="3">
    <source>
        <dbReference type="Proteomes" id="UP000684084"/>
    </source>
</evidence>
<dbReference type="GO" id="GO:0005737">
    <property type="term" value="C:cytoplasm"/>
    <property type="evidence" value="ECO:0007669"/>
    <property type="project" value="TreeGrafter"/>
</dbReference>
<dbReference type="EMBL" id="CAGKOT010000048">
    <property type="protein sequence ID" value="CAB5383444.1"/>
    <property type="molecule type" value="Genomic_DNA"/>
</dbReference>
<dbReference type="OrthoDB" id="567086at2759"/>
<dbReference type="PANTHER" id="PTHR10513:SF35">
    <property type="entry name" value="DEOXYADENOSINE KINASE"/>
    <property type="match status" value="1"/>
</dbReference>
<dbReference type="PANTHER" id="PTHR10513">
    <property type="entry name" value="DEOXYNUCLEOSIDE KINASE"/>
    <property type="match status" value="1"/>
</dbReference>
<comment type="caution">
    <text evidence="2">The sequence shown here is derived from an EMBL/GenBank/DDBJ whole genome shotgun (WGS) entry which is preliminary data.</text>
</comment>